<evidence type="ECO:0000256" key="1">
    <source>
        <dbReference type="ARBA" id="ARBA00004167"/>
    </source>
</evidence>
<dbReference type="PANTHER" id="PTHR24270">
    <property type="entry name" value="LOW-DENSITY LIPOPROTEIN RECEPTOR-RELATED"/>
    <property type="match status" value="1"/>
</dbReference>
<evidence type="ECO:0000256" key="5">
    <source>
        <dbReference type="ARBA" id="ARBA00022737"/>
    </source>
</evidence>
<dbReference type="InterPro" id="IPR002172">
    <property type="entry name" value="LDrepeatLR_classA_rpt"/>
</dbReference>
<dbReference type="GO" id="GO:0005886">
    <property type="term" value="C:plasma membrane"/>
    <property type="evidence" value="ECO:0007669"/>
    <property type="project" value="TreeGrafter"/>
</dbReference>
<keyword evidence="4" id="KW-0812">Transmembrane</keyword>
<dbReference type="GO" id="GO:0016192">
    <property type="term" value="P:vesicle-mediated transport"/>
    <property type="evidence" value="ECO:0007669"/>
    <property type="project" value="UniProtKB-ARBA"/>
</dbReference>
<sequence length="409" mass="44994">MSAQPQKVCLETNIAGASIFADVQDFDFDIEYEPKMVVKRATGEHSMMRKVPDDEDMLSDDAGSGPDEGSGEPPLPEPEFTTRFYRVTITAPQLFYLSSFQDRSSAQFMQVAKSYGAAFSQTMSGQLNGEFDTNIFALEQPSQQCPEYVGREPTPLPRGGDNWLNLLINNAFPCDGEVTGWEYYRLDSQATAYVGVWRLLRDGRFQLIGKTELPPAAIGVQRVDVANPISVETGDFIGIFYSTSSASNIIAQATMQDNAVPVEQMYQNYRVQIFDEDITQGSPFSVDNYRLQLQNATFALRAAVSYPGDAGDGGSIGTVGIACDKMEFDCGDGHCISTSYLCDGQVDCNNGVDERECTSCQPGLFLCGNGVCITETFRCDGREDCDDGTDEQDCSKLSSSLYWCYLYNS</sequence>
<evidence type="ECO:0000313" key="12">
    <source>
        <dbReference type="EMBL" id="GFR68383.1"/>
    </source>
</evidence>
<feature type="disulfide bond" evidence="10">
    <location>
        <begin position="379"/>
        <end position="394"/>
    </location>
</feature>
<protein>
    <submittedName>
        <fullName evidence="12">Basement membrane-specific heparan sulfate proteoglycan core protein</fullName>
    </submittedName>
</protein>
<feature type="disulfide bond" evidence="10">
    <location>
        <begin position="360"/>
        <end position="372"/>
    </location>
</feature>
<organism evidence="12 13">
    <name type="scientific">Elysia marginata</name>
    <dbReference type="NCBI Taxonomy" id="1093978"/>
    <lineage>
        <taxon>Eukaryota</taxon>
        <taxon>Metazoa</taxon>
        <taxon>Spiralia</taxon>
        <taxon>Lophotrochozoa</taxon>
        <taxon>Mollusca</taxon>
        <taxon>Gastropoda</taxon>
        <taxon>Heterobranchia</taxon>
        <taxon>Euthyneura</taxon>
        <taxon>Panpulmonata</taxon>
        <taxon>Sacoglossa</taxon>
        <taxon>Placobranchoidea</taxon>
        <taxon>Plakobranchidae</taxon>
        <taxon>Elysia</taxon>
    </lineage>
</organism>
<dbReference type="CDD" id="cd00112">
    <property type="entry name" value="LDLa"/>
    <property type="match status" value="2"/>
</dbReference>
<keyword evidence="8 10" id="KW-1015">Disulfide bond</keyword>
<keyword evidence="7" id="KW-0472">Membrane</keyword>
<evidence type="ECO:0000256" key="7">
    <source>
        <dbReference type="ARBA" id="ARBA00023136"/>
    </source>
</evidence>
<keyword evidence="9" id="KW-0325">Glycoprotein</keyword>
<dbReference type="GO" id="GO:0012505">
    <property type="term" value="C:endomembrane system"/>
    <property type="evidence" value="ECO:0007669"/>
    <property type="project" value="UniProtKB-SubCell"/>
</dbReference>
<evidence type="ECO:0000256" key="4">
    <source>
        <dbReference type="ARBA" id="ARBA00022692"/>
    </source>
</evidence>
<dbReference type="Gene3D" id="4.10.400.10">
    <property type="entry name" value="Low-density Lipoprotein Receptor"/>
    <property type="match status" value="2"/>
</dbReference>
<keyword evidence="13" id="KW-1185">Reference proteome</keyword>
<comment type="subcellular location">
    <subcellularLocation>
        <location evidence="2">Endomembrane system</location>
    </subcellularLocation>
    <subcellularLocation>
        <location evidence="1">Membrane</location>
        <topology evidence="1">Single-pass membrane protein</topology>
    </subcellularLocation>
</comment>
<evidence type="ECO:0000256" key="3">
    <source>
        <dbReference type="ARBA" id="ARBA00009939"/>
    </source>
</evidence>
<evidence type="ECO:0000256" key="8">
    <source>
        <dbReference type="ARBA" id="ARBA00023157"/>
    </source>
</evidence>
<dbReference type="AlphaFoldDB" id="A0AAV4F4S7"/>
<dbReference type="Pfam" id="PF00057">
    <property type="entry name" value="Ldl_recept_a"/>
    <property type="match status" value="2"/>
</dbReference>
<feature type="disulfide bond" evidence="10">
    <location>
        <begin position="367"/>
        <end position="385"/>
    </location>
</feature>
<dbReference type="Proteomes" id="UP000762676">
    <property type="component" value="Unassembled WGS sequence"/>
</dbReference>
<comment type="similarity">
    <text evidence="3">Belongs to the LDLR family.</text>
</comment>
<dbReference type="InterPro" id="IPR050685">
    <property type="entry name" value="LDLR"/>
</dbReference>
<evidence type="ECO:0000313" key="13">
    <source>
        <dbReference type="Proteomes" id="UP000762676"/>
    </source>
</evidence>
<reference evidence="12 13" key="1">
    <citation type="journal article" date="2021" name="Elife">
        <title>Chloroplast acquisition without the gene transfer in kleptoplastic sea slugs, Plakobranchus ocellatus.</title>
        <authorList>
            <person name="Maeda T."/>
            <person name="Takahashi S."/>
            <person name="Yoshida T."/>
            <person name="Shimamura S."/>
            <person name="Takaki Y."/>
            <person name="Nagai Y."/>
            <person name="Toyoda A."/>
            <person name="Suzuki Y."/>
            <person name="Arimoto A."/>
            <person name="Ishii H."/>
            <person name="Satoh N."/>
            <person name="Nishiyama T."/>
            <person name="Hasebe M."/>
            <person name="Maruyama T."/>
            <person name="Minagawa J."/>
            <person name="Obokata J."/>
            <person name="Shigenobu S."/>
        </authorList>
    </citation>
    <scope>NUCLEOTIDE SEQUENCE [LARGE SCALE GENOMIC DNA]</scope>
</reference>
<feature type="disulfide bond" evidence="10">
    <location>
        <begin position="342"/>
        <end position="357"/>
    </location>
</feature>
<evidence type="ECO:0000256" key="11">
    <source>
        <dbReference type="SAM" id="MobiDB-lite"/>
    </source>
</evidence>
<dbReference type="SUPFAM" id="SSF57424">
    <property type="entry name" value="LDL receptor-like module"/>
    <property type="match status" value="2"/>
</dbReference>
<keyword evidence="5" id="KW-0677">Repeat</keyword>
<dbReference type="InterPro" id="IPR023415">
    <property type="entry name" value="LDLR_class-A_CS"/>
</dbReference>
<feature type="disulfide bond" evidence="10">
    <location>
        <begin position="323"/>
        <end position="335"/>
    </location>
</feature>
<comment type="caution">
    <text evidence="12">The sequence shown here is derived from an EMBL/GenBank/DDBJ whole genome shotgun (WGS) entry which is preliminary data.</text>
</comment>
<feature type="region of interest" description="Disordered" evidence="11">
    <location>
        <begin position="46"/>
        <end position="79"/>
    </location>
</feature>
<evidence type="ECO:0000256" key="2">
    <source>
        <dbReference type="ARBA" id="ARBA00004308"/>
    </source>
</evidence>
<name>A0AAV4F4S7_9GAST</name>
<evidence type="ECO:0000256" key="6">
    <source>
        <dbReference type="ARBA" id="ARBA00022989"/>
    </source>
</evidence>
<dbReference type="SMART" id="SM00192">
    <property type="entry name" value="LDLa"/>
    <property type="match status" value="2"/>
</dbReference>
<dbReference type="PROSITE" id="PS50068">
    <property type="entry name" value="LDLRA_2"/>
    <property type="match status" value="2"/>
</dbReference>
<feature type="disulfide bond" evidence="10">
    <location>
        <begin position="330"/>
        <end position="348"/>
    </location>
</feature>
<dbReference type="InterPro" id="IPR036055">
    <property type="entry name" value="LDL_receptor-like_sf"/>
</dbReference>
<accession>A0AAV4F4S7</accession>
<evidence type="ECO:0000256" key="9">
    <source>
        <dbReference type="ARBA" id="ARBA00023180"/>
    </source>
</evidence>
<dbReference type="FunFam" id="4.10.400.10:FF:000024">
    <property type="entry name" value="Low-density lipoprotein RecePtor related"/>
    <property type="match status" value="1"/>
</dbReference>
<gene>
    <name evidence="12" type="ORF">ElyMa_003730700</name>
</gene>
<dbReference type="PROSITE" id="PS01209">
    <property type="entry name" value="LDLRA_1"/>
    <property type="match status" value="1"/>
</dbReference>
<evidence type="ECO:0000256" key="10">
    <source>
        <dbReference type="PROSITE-ProRule" id="PRU00124"/>
    </source>
</evidence>
<dbReference type="EMBL" id="BMAT01007649">
    <property type="protein sequence ID" value="GFR68383.1"/>
    <property type="molecule type" value="Genomic_DNA"/>
</dbReference>
<keyword evidence="6" id="KW-1133">Transmembrane helix</keyword>
<dbReference type="PRINTS" id="PR00261">
    <property type="entry name" value="LDLRECEPTOR"/>
</dbReference>
<proteinExistence type="inferred from homology"/>